<name>A0A1C7LTL9_GRIFR</name>
<gene>
    <name evidence="1" type="ORF">A0H81_11946</name>
</gene>
<evidence type="ECO:0000313" key="2">
    <source>
        <dbReference type="Proteomes" id="UP000092993"/>
    </source>
</evidence>
<reference evidence="1 2" key="1">
    <citation type="submission" date="2016-03" db="EMBL/GenBank/DDBJ databases">
        <title>Whole genome sequencing of Grifola frondosa 9006-11.</title>
        <authorList>
            <person name="Min B."/>
            <person name="Park H."/>
            <person name="Kim J.-G."/>
            <person name="Cho H."/>
            <person name="Oh Y.-L."/>
            <person name="Kong W.-S."/>
            <person name="Choi I.-G."/>
        </authorList>
    </citation>
    <scope>NUCLEOTIDE SEQUENCE [LARGE SCALE GENOMIC DNA]</scope>
    <source>
        <strain evidence="1 2">9006-11</strain>
    </source>
</reference>
<protein>
    <recommendedName>
        <fullName evidence="3">C2 domain-containing protein</fullName>
    </recommendedName>
</protein>
<dbReference type="AlphaFoldDB" id="A0A1C7LTL9"/>
<evidence type="ECO:0000313" key="1">
    <source>
        <dbReference type="EMBL" id="OBZ68002.1"/>
    </source>
</evidence>
<organism evidence="1 2">
    <name type="scientific">Grifola frondosa</name>
    <name type="common">Maitake</name>
    <name type="synonym">Polyporus frondosus</name>
    <dbReference type="NCBI Taxonomy" id="5627"/>
    <lineage>
        <taxon>Eukaryota</taxon>
        <taxon>Fungi</taxon>
        <taxon>Dikarya</taxon>
        <taxon>Basidiomycota</taxon>
        <taxon>Agaricomycotina</taxon>
        <taxon>Agaricomycetes</taxon>
        <taxon>Polyporales</taxon>
        <taxon>Grifolaceae</taxon>
        <taxon>Grifola</taxon>
    </lineage>
</organism>
<sequence length="120" mass="13554">MSSNNIYVARLIHHPRNQVLKCNWLGSDICQGRVITFTTFVTVQSVEICRIGVIHSLWKQAHMFNFQENSAFLHMRLSSSKDGQNLEGVVVYRDVAAGAQLHFDDFSIPASSETFQLIGK</sequence>
<accession>A0A1C7LTL9</accession>
<evidence type="ECO:0008006" key="3">
    <source>
        <dbReference type="Google" id="ProtNLM"/>
    </source>
</evidence>
<comment type="caution">
    <text evidence="1">The sequence shown here is derived from an EMBL/GenBank/DDBJ whole genome shotgun (WGS) entry which is preliminary data.</text>
</comment>
<keyword evidence="2" id="KW-1185">Reference proteome</keyword>
<dbReference type="Proteomes" id="UP000092993">
    <property type="component" value="Unassembled WGS sequence"/>
</dbReference>
<dbReference type="EMBL" id="LUGG01000022">
    <property type="protein sequence ID" value="OBZ68002.1"/>
    <property type="molecule type" value="Genomic_DNA"/>
</dbReference>
<proteinExistence type="predicted"/>